<name>A0A382AEZ5_9ZZZZ</name>
<gene>
    <name evidence="2" type="ORF">METZ01_LOCUS152788</name>
</gene>
<dbReference type="EMBL" id="UINC01025057">
    <property type="protein sequence ID" value="SVA99934.1"/>
    <property type="molecule type" value="Genomic_DNA"/>
</dbReference>
<proteinExistence type="predicted"/>
<feature type="non-terminal residue" evidence="2">
    <location>
        <position position="251"/>
    </location>
</feature>
<accession>A0A382AEZ5</accession>
<reference evidence="2" key="1">
    <citation type="submission" date="2018-05" db="EMBL/GenBank/DDBJ databases">
        <authorList>
            <person name="Lanie J.A."/>
            <person name="Ng W.-L."/>
            <person name="Kazmierczak K.M."/>
            <person name="Andrzejewski T.M."/>
            <person name="Davidsen T.M."/>
            <person name="Wayne K.J."/>
            <person name="Tettelin H."/>
            <person name="Glass J.I."/>
            <person name="Rusch D."/>
            <person name="Podicherti R."/>
            <person name="Tsui H.-C.T."/>
            <person name="Winkler M.E."/>
        </authorList>
    </citation>
    <scope>NUCLEOTIDE SEQUENCE</scope>
</reference>
<feature type="region of interest" description="Disordered" evidence="1">
    <location>
        <begin position="225"/>
        <end position="251"/>
    </location>
</feature>
<evidence type="ECO:0008006" key="3">
    <source>
        <dbReference type="Google" id="ProtNLM"/>
    </source>
</evidence>
<sequence length="251" mass="27470">MAVVAGTFQEPAGAQSFPTSTDVETYRDNVETVFMEDRGGTTSGIASCVMCHTWQTSIRFSLETPETAAGWTSEQSQRNLDVVGQLINTADPASSRLLLKPLSGDAGGLPHTGGTFWASTDDPEYGRLLQWIQRLPDDQFIPAPEPEIDFAFFRACVQEVFANPRDGQLPCSRCHSGGLNGFAPAPGRGDQWSDEEAQRAFQLISRVITPGNAEQSRFLLKPLHPDGGGAYTHNGPRRWESRGDPEWQMLA</sequence>
<dbReference type="AlphaFoldDB" id="A0A382AEZ5"/>
<evidence type="ECO:0000256" key="1">
    <source>
        <dbReference type="SAM" id="MobiDB-lite"/>
    </source>
</evidence>
<organism evidence="2">
    <name type="scientific">marine metagenome</name>
    <dbReference type="NCBI Taxonomy" id="408172"/>
    <lineage>
        <taxon>unclassified sequences</taxon>
        <taxon>metagenomes</taxon>
        <taxon>ecological metagenomes</taxon>
    </lineage>
</organism>
<protein>
    <recommendedName>
        <fullName evidence="3">Cytochrome c domain-containing protein</fullName>
    </recommendedName>
</protein>
<evidence type="ECO:0000313" key="2">
    <source>
        <dbReference type="EMBL" id="SVA99934.1"/>
    </source>
</evidence>